<protein>
    <submittedName>
        <fullName evidence="2">Uncharacterized protein</fullName>
    </submittedName>
</protein>
<proteinExistence type="predicted"/>
<keyword evidence="1" id="KW-0472">Membrane</keyword>
<feature type="transmembrane region" description="Helical" evidence="1">
    <location>
        <begin position="61"/>
        <end position="79"/>
    </location>
</feature>
<dbReference type="Gramene" id="OPUNC07G24230.1">
    <property type="protein sequence ID" value="OPUNC07G24230.1"/>
    <property type="gene ID" value="OPUNC07G24230"/>
</dbReference>
<evidence type="ECO:0000313" key="2">
    <source>
        <dbReference type="EnsemblPlants" id="OPUNC07G24230.1"/>
    </source>
</evidence>
<evidence type="ECO:0000313" key="3">
    <source>
        <dbReference type="Proteomes" id="UP000026962"/>
    </source>
</evidence>
<dbReference type="EnsemblPlants" id="OPUNC07G24230.1">
    <property type="protein sequence ID" value="OPUNC07G24230.1"/>
    <property type="gene ID" value="OPUNC07G24230"/>
</dbReference>
<name>A0A0E0LPL0_ORYPU</name>
<dbReference type="HOGENOM" id="CLU_1996338_0_0_1"/>
<feature type="transmembrane region" description="Helical" evidence="1">
    <location>
        <begin position="85"/>
        <end position="106"/>
    </location>
</feature>
<keyword evidence="1" id="KW-1133">Transmembrane helix</keyword>
<keyword evidence="3" id="KW-1185">Reference proteome</keyword>
<dbReference type="Proteomes" id="UP000026962">
    <property type="component" value="Chromosome 7"/>
</dbReference>
<dbReference type="AlphaFoldDB" id="A0A0E0LPL0"/>
<keyword evidence="1" id="KW-0812">Transmembrane</keyword>
<organism evidence="2">
    <name type="scientific">Oryza punctata</name>
    <name type="common">Red rice</name>
    <dbReference type="NCBI Taxonomy" id="4537"/>
    <lineage>
        <taxon>Eukaryota</taxon>
        <taxon>Viridiplantae</taxon>
        <taxon>Streptophyta</taxon>
        <taxon>Embryophyta</taxon>
        <taxon>Tracheophyta</taxon>
        <taxon>Spermatophyta</taxon>
        <taxon>Magnoliopsida</taxon>
        <taxon>Liliopsida</taxon>
        <taxon>Poales</taxon>
        <taxon>Poaceae</taxon>
        <taxon>BOP clade</taxon>
        <taxon>Oryzoideae</taxon>
        <taxon>Oryzeae</taxon>
        <taxon>Oryzinae</taxon>
        <taxon>Oryza</taxon>
    </lineage>
</organism>
<evidence type="ECO:0000256" key="1">
    <source>
        <dbReference type="SAM" id="Phobius"/>
    </source>
</evidence>
<reference evidence="2" key="2">
    <citation type="submission" date="2018-05" db="EMBL/GenBank/DDBJ databases">
        <title>OpunRS2 (Oryza punctata Reference Sequence Version 2).</title>
        <authorList>
            <person name="Zhang J."/>
            <person name="Kudrna D."/>
            <person name="Lee S."/>
            <person name="Talag J."/>
            <person name="Welchert J."/>
            <person name="Wing R.A."/>
        </authorList>
    </citation>
    <scope>NUCLEOTIDE SEQUENCE [LARGE SCALE GENOMIC DNA]</scope>
</reference>
<reference evidence="2" key="1">
    <citation type="submission" date="2015-04" db="UniProtKB">
        <authorList>
            <consortium name="EnsemblPlants"/>
        </authorList>
    </citation>
    <scope>IDENTIFICATION</scope>
</reference>
<sequence>MASSSVLQPAAAAAARPRFLPSPRRSAAQTYEVLSMNKFQRKRAFSELQVSLKKQLFQANLQLFPLLIAINLANIYLILFQMLILLSLAIGLALIRTMAVVMLWPFSKELYDTAFVVKPHEFSGV</sequence>
<accession>A0A0E0LPL0</accession>